<keyword evidence="3" id="KW-0805">Transcription regulation</keyword>
<dbReference type="GO" id="GO:0003677">
    <property type="term" value="F:DNA binding"/>
    <property type="evidence" value="ECO:0007669"/>
    <property type="project" value="UniProtKB-KW"/>
</dbReference>
<keyword evidence="2" id="KW-0479">Metal-binding</keyword>
<evidence type="ECO:0000256" key="3">
    <source>
        <dbReference type="ARBA" id="ARBA00023015"/>
    </source>
</evidence>
<keyword evidence="5" id="KW-0804">Transcription</keyword>
<dbReference type="PANTHER" id="PTHR31001">
    <property type="entry name" value="UNCHARACTERIZED TRANSCRIPTIONAL REGULATORY PROTEIN"/>
    <property type="match status" value="1"/>
</dbReference>
<evidence type="ECO:0000256" key="6">
    <source>
        <dbReference type="ARBA" id="ARBA00023242"/>
    </source>
</evidence>
<sequence>METLRTALRAAIPLLQKVGMFDLFPPEEWIQGNNEGRKLTRSPAVRRNGSLQSCEPCRKSKLRCDHGRPVCGRCATKDIAARCFYHPAPMTKRVAAGLARPSRQSRSQPGSNISNPGPALKSVHQLRSTLESPSASPGYLGPTSYSAVLAEHRPEFSLNLESGSMPGTLAQPIDPERLQTGMRLLKLLHNFTICDSLIQRYYSRALVAVIPETVITSILRSTRNVLGSIDSGGDVDSQFQDLVCKISQNTSRPLSTHGSMTVEQYCATFTEENLRWEAIGIVFATSGISLSSTPENDPDLNQVAADNPARDRLRAQLVEASGTCLGFCDQMSSVNELLGFYQYNDMTFLTHCYGDSSYQAWRRRGELSATIYAAGLHLESPQTDNCPFFLQQWRRWCFAAAFSMDKNQATFVGRPPSINYRYCTLTPPLDLSEDLLVTGGDNLASAISKLDSSGWAAKDENDRVSVLRLRFTFAVFREQALEIALGTSEHVELVQKASQIIQKAQESWGACPARLRYDIPGQGDEWESSPKSFTLLHIYLDYLYTLFLLQRTIVKRTDTGQEALFDTSRHILSIIIKGHANRDTVLDLSTHRAWILLYYGLPSASVLILELLHQNQGLGSYSTALPRAEIIRNLSVFISCLSWVARPGHGNYHTCKEAERKLSQILDQVLDPQPIEDFAFNDATSGLYSLLDWDNLNNWDFTSEYLPPQNGLPL</sequence>
<evidence type="ECO:0000256" key="7">
    <source>
        <dbReference type="SAM" id="MobiDB-lite"/>
    </source>
</evidence>
<protein>
    <recommendedName>
        <fullName evidence="8">Zn(2)-C6 fungal-type domain-containing protein</fullName>
    </recommendedName>
</protein>
<dbReference type="Proteomes" id="UP000188318">
    <property type="component" value="Unassembled WGS sequence"/>
</dbReference>
<dbReference type="GO" id="GO:0008270">
    <property type="term" value="F:zinc ion binding"/>
    <property type="evidence" value="ECO:0007669"/>
    <property type="project" value="InterPro"/>
</dbReference>
<reference evidence="10" key="1">
    <citation type="journal article" date="2017" name="Genome Biol.">
        <title>Comparative genomics reveals high biological diversity and specific adaptations in the industrially and medically important fungal genus Aspergillus.</title>
        <authorList>
            <person name="de Vries R.P."/>
            <person name="Riley R."/>
            <person name="Wiebenga A."/>
            <person name="Aguilar-Osorio G."/>
            <person name="Amillis S."/>
            <person name="Uchima C.A."/>
            <person name="Anderluh G."/>
            <person name="Asadollahi M."/>
            <person name="Askin M."/>
            <person name="Barry K."/>
            <person name="Battaglia E."/>
            <person name="Bayram O."/>
            <person name="Benocci T."/>
            <person name="Braus-Stromeyer S.A."/>
            <person name="Caldana C."/>
            <person name="Canovas D."/>
            <person name="Cerqueira G.C."/>
            <person name="Chen F."/>
            <person name="Chen W."/>
            <person name="Choi C."/>
            <person name="Clum A."/>
            <person name="Dos Santos R.A."/>
            <person name="Damasio A.R."/>
            <person name="Diallinas G."/>
            <person name="Emri T."/>
            <person name="Fekete E."/>
            <person name="Flipphi M."/>
            <person name="Freyberg S."/>
            <person name="Gallo A."/>
            <person name="Gournas C."/>
            <person name="Habgood R."/>
            <person name="Hainaut M."/>
            <person name="Harispe M.L."/>
            <person name="Henrissat B."/>
            <person name="Hilden K.S."/>
            <person name="Hope R."/>
            <person name="Hossain A."/>
            <person name="Karabika E."/>
            <person name="Karaffa L."/>
            <person name="Karanyi Z."/>
            <person name="Krasevec N."/>
            <person name="Kuo A."/>
            <person name="Kusch H."/>
            <person name="LaButti K."/>
            <person name="Lagendijk E.L."/>
            <person name="Lapidus A."/>
            <person name="Levasseur A."/>
            <person name="Lindquist E."/>
            <person name="Lipzen A."/>
            <person name="Logrieco A.F."/>
            <person name="MacCabe A."/>
            <person name="Maekelae M.R."/>
            <person name="Malavazi I."/>
            <person name="Melin P."/>
            <person name="Meyer V."/>
            <person name="Mielnichuk N."/>
            <person name="Miskei M."/>
            <person name="Molnar A.P."/>
            <person name="Mule G."/>
            <person name="Ngan C.Y."/>
            <person name="Orejas M."/>
            <person name="Orosz E."/>
            <person name="Ouedraogo J.P."/>
            <person name="Overkamp K.M."/>
            <person name="Park H.-S."/>
            <person name="Perrone G."/>
            <person name="Piumi F."/>
            <person name="Punt P.J."/>
            <person name="Ram A.F."/>
            <person name="Ramon A."/>
            <person name="Rauscher S."/>
            <person name="Record E."/>
            <person name="Riano-Pachon D.M."/>
            <person name="Robert V."/>
            <person name="Roehrig J."/>
            <person name="Ruller R."/>
            <person name="Salamov A."/>
            <person name="Salih N.S."/>
            <person name="Samson R.A."/>
            <person name="Sandor E."/>
            <person name="Sanguinetti M."/>
            <person name="Schuetze T."/>
            <person name="Sepcic K."/>
            <person name="Shelest E."/>
            <person name="Sherlock G."/>
            <person name="Sophianopoulou V."/>
            <person name="Squina F.M."/>
            <person name="Sun H."/>
            <person name="Susca A."/>
            <person name="Todd R.B."/>
            <person name="Tsang A."/>
            <person name="Unkles S.E."/>
            <person name="van de Wiele N."/>
            <person name="van Rossen-Uffink D."/>
            <person name="Oliveira J.V."/>
            <person name="Vesth T.C."/>
            <person name="Visser J."/>
            <person name="Yu J.-H."/>
            <person name="Zhou M."/>
            <person name="Andersen M.R."/>
            <person name="Archer D.B."/>
            <person name="Baker S.E."/>
            <person name="Benoit I."/>
            <person name="Brakhage A.A."/>
            <person name="Braus G.H."/>
            <person name="Fischer R."/>
            <person name="Frisvad J.C."/>
            <person name="Goldman G.H."/>
            <person name="Houbraken J."/>
            <person name="Oakley B."/>
            <person name="Pocsi I."/>
            <person name="Scazzocchio C."/>
            <person name="Seiboth B."/>
            <person name="vanKuyk P.A."/>
            <person name="Wortman J."/>
            <person name="Dyer P.S."/>
            <person name="Grigoriev I.V."/>
        </authorList>
    </citation>
    <scope>NUCLEOTIDE SEQUENCE [LARGE SCALE GENOMIC DNA]</scope>
    <source>
        <strain evidence="10">ITEM 5010</strain>
    </source>
</reference>
<dbReference type="PROSITE" id="PS50048">
    <property type="entry name" value="ZN2_CY6_FUNGAL_2"/>
    <property type="match status" value="1"/>
</dbReference>
<keyword evidence="6" id="KW-0539">Nucleus</keyword>
<dbReference type="GO" id="GO:0005634">
    <property type="term" value="C:nucleus"/>
    <property type="evidence" value="ECO:0007669"/>
    <property type="project" value="UniProtKB-SubCell"/>
</dbReference>
<dbReference type="InterPro" id="IPR007219">
    <property type="entry name" value="XnlR_reg_dom"/>
</dbReference>
<dbReference type="SUPFAM" id="SSF57701">
    <property type="entry name" value="Zn2/Cys6 DNA-binding domain"/>
    <property type="match status" value="1"/>
</dbReference>
<evidence type="ECO:0000256" key="2">
    <source>
        <dbReference type="ARBA" id="ARBA00022723"/>
    </source>
</evidence>
<dbReference type="GO" id="GO:0009893">
    <property type="term" value="P:positive regulation of metabolic process"/>
    <property type="evidence" value="ECO:0007669"/>
    <property type="project" value="UniProtKB-ARBA"/>
</dbReference>
<dbReference type="OrthoDB" id="4898680at2759"/>
<feature type="compositionally biased region" description="Low complexity" evidence="7">
    <location>
        <begin position="100"/>
        <end position="109"/>
    </location>
</feature>
<dbReference type="InterPro" id="IPR050613">
    <property type="entry name" value="Sec_Metabolite_Reg"/>
</dbReference>
<dbReference type="GO" id="GO:0006351">
    <property type="term" value="P:DNA-templated transcription"/>
    <property type="evidence" value="ECO:0007669"/>
    <property type="project" value="InterPro"/>
</dbReference>
<gene>
    <name evidence="9" type="ORF">ASPCADRAFT_161220</name>
</gene>
<dbReference type="InterPro" id="IPR036864">
    <property type="entry name" value="Zn2-C6_fun-type_DNA-bd_sf"/>
</dbReference>
<evidence type="ECO:0000313" key="9">
    <source>
        <dbReference type="EMBL" id="OOF99907.1"/>
    </source>
</evidence>
<dbReference type="Pfam" id="PF00172">
    <property type="entry name" value="Zn_clus"/>
    <property type="match status" value="1"/>
</dbReference>
<evidence type="ECO:0000256" key="4">
    <source>
        <dbReference type="ARBA" id="ARBA00023125"/>
    </source>
</evidence>
<dbReference type="SMART" id="SM00066">
    <property type="entry name" value="GAL4"/>
    <property type="match status" value="1"/>
</dbReference>
<dbReference type="PANTHER" id="PTHR31001:SF61">
    <property type="entry name" value="ZN(II)2CYS6 TRANSCRIPTION FACTOR (EUROFUNG)"/>
    <property type="match status" value="1"/>
</dbReference>
<name>A0A1R3RZP5_ASPC5</name>
<evidence type="ECO:0000313" key="10">
    <source>
        <dbReference type="Proteomes" id="UP000188318"/>
    </source>
</evidence>
<dbReference type="InterPro" id="IPR001138">
    <property type="entry name" value="Zn2Cys6_DnaBD"/>
</dbReference>
<feature type="region of interest" description="Disordered" evidence="7">
    <location>
        <begin position="96"/>
        <end position="138"/>
    </location>
</feature>
<proteinExistence type="predicted"/>
<dbReference type="EMBL" id="KV907494">
    <property type="protein sequence ID" value="OOF99907.1"/>
    <property type="molecule type" value="Genomic_DNA"/>
</dbReference>
<dbReference type="GO" id="GO:0000981">
    <property type="term" value="F:DNA-binding transcription factor activity, RNA polymerase II-specific"/>
    <property type="evidence" value="ECO:0007669"/>
    <property type="project" value="InterPro"/>
</dbReference>
<evidence type="ECO:0000256" key="5">
    <source>
        <dbReference type="ARBA" id="ARBA00023163"/>
    </source>
</evidence>
<dbReference type="VEuPathDB" id="FungiDB:ASPCADRAFT_161220"/>
<dbReference type="CDD" id="cd00067">
    <property type="entry name" value="GAL4"/>
    <property type="match status" value="1"/>
</dbReference>
<accession>A0A1R3RZP5</accession>
<dbReference type="PROSITE" id="PS00463">
    <property type="entry name" value="ZN2_CY6_FUNGAL_1"/>
    <property type="match status" value="1"/>
</dbReference>
<dbReference type="STRING" id="602072.A0A1R3RZP5"/>
<evidence type="ECO:0000259" key="8">
    <source>
        <dbReference type="PROSITE" id="PS50048"/>
    </source>
</evidence>
<keyword evidence="10" id="KW-1185">Reference proteome</keyword>
<dbReference type="InterPro" id="IPR056126">
    <property type="entry name" value="DUF7709"/>
</dbReference>
<feature type="compositionally biased region" description="Polar residues" evidence="7">
    <location>
        <begin position="125"/>
        <end position="135"/>
    </location>
</feature>
<dbReference type="SMART" id="SM00906">
    <property type="entry name" value="Fungal_trans"/>
    <property type="match status" value="1"/>
</dbReference>
<feature type="domain" description="Zn(2)-C6 fungal-type" evidence="8">
    <location>
        <begin position="53"/>
        <end position="85"/>
    </location>
</feature>
<dbReference type="AlphaFoldDB" id="A0A1R3RZP5"/>
<keyword evidence="4" id="KW-0238">DNA-binding</keyword>
<dbReference type="Gene3D" id="4.10.240.10">
    <property type="entry name" value="Zn(2)-C6 fungal-type DNA-binding domain"/>
    <property type="match status" value="1"/>
</dbReference>
<dbReference type="OMA" id="PMRTHKS"/>
<evidence type="ECO:0000256" key="1">
    <source>
        <dbReference type="ARBA" id="ARBA00004123"/>
    </source>
</evidence>
<organism evidence="9 10">
    <name type="scientific">Aspergillus carbonarius (strain ITEM 5010)</name>
    <dbReference type="NCBI Taxonomy" id="602072"/>
    <lineage>
        <taxon>Eukaryota</taxon>
        <taxon>Fungi</taxon>
        <taxon>Dikarya</taxon>
        <taxon>Ascomycota</taxon>
        <taxon>Pezizomycotina</taxon>
        <taxon>Eurotiomycetes</taxon>
        <taxon>Eurotiomycetidae</taxon>
        <taxon>Eurotiales</taxon>
        <taxon>Aspergillaceae</taxon>
        <taxon>Aspergillus</taxon>
        <taxon>Aspergillus subgen. Circumdati</taxon>
    </lineage>
</organism>
<dbReference type="Pfam" id="PF24813">
    <property type="entry name" value="DUF7709"/>
    <property type="match status" value="1"/>
</dbReference>
<dbReference type="CDD" id="cd12148">
    <property type="entry name" value="fungal_TF_MHR"/>
    <property type="match status" value="1"/>
</dbReference>
<comment type="subcellular location">
    <subcellularLocation>
        <location evidence="1">Nucleus</location>
    </subcellularLocation>
</comment>